<reference evidence="3 4" key="1">
    <citation type="submission" date="2022-01" db="EMBL/GenBank/DDBJ databases">
        <authorList>
            <person name="Xiong W."/>
            <person name="Schranz E."/>
        </authorList>
    </citation>
    <scope>NUCLEOTIDE SEQUENCE [LARGE SCALE GENOMIC DNA]</scope>
</reference>
<evidence type="ECO:0000313" key="3">
    <source>
        <dbReference type="EMBL" id="CAH1428704.1"/>
    </source>
</evidence>
<gene>
    <name evidence="3" type="ORF">LVIROSA_LOCUS15616</name>
</gene>
<proteinExistence type="predicted"/>
<keyword evidence="4" id="KW-1185">Reference proteome</keyword>
<dbReference type="AlphaFoldDB" id="A0AAU9MX35"/>
<accession>A0AAU9MX35</accession>
<name>A0AAU9MX35_9ASTR</name>
<evidence type="ECO:0000256" key="1">
    <source>
        <dbReference type="SAM" id="Coils"/>
    </source>
</evidence>
<dbReference type="PANTHER" id="PTHR31071">
    <property type="entry name" value="GB|AAF24581.1"/>
    <property type="match status" value="1"/>
</dbReference>
<organism evidence="3 4">
    <name type="scientific">Lactuca virosa</name>
    <dbReference type="NCBI Taxonomy" id="75947"/>
    <lineage>
        <taxon>Eukaryota</taxon>
        <taxon>Viridiplantae</taxon>
        <taxon>Streptophyta</taxon>
        <taxon>Embryophyta</taxon>
        <taxon>Tracheophyta</taxon>
        <taxon>Spermatophyta</taxon>
        <taxon>Magnoliopsida</taxon>
        <taxon>eudicotyledons</taxon>
        <taxon>Gunneridae</taxon>
        <taxon>Pentapetalae</taxon>
        <taxon>asterids</taxon>
        <taxon>campanulids</taxon>
        <taxon>Asterales</taxon>
        <taxon>Asteraceae</taxon>
        <taxon>Cichorioideae</taxon>
        <taxon>Cichorieae</taxon>
        <taxon>Lactucinae</taxon>
        <taxon>Lactuca</taxon>
    </lineage>
</organism>
<feature type="coiled-coil region" evidence="1">
    <location>
        <begin position="241"/>
        <end position="385"/>
    </location>
</feature>
<feature type="compositionally biased region" description="Polar residues" evidence="2">
    <location>
        <begin position="625"/>
        <end position="643"/>
    </location>
</feature>
<dbReference type="PANTHER" id="PTHR31071:SF2">
    <property type="entry name" value="ACTIN CYTOSKELETON-REGULATORY COMPLEX PAN-LIKE PROTEIN"/>
    <property type="match status" value="1"/>
</dbReference>
<protein>
    <submittedName>
        <fullName evidence="3">Uncharacterized protein</fullName>
    </submittedName>
</protein>
<feature type="region of interest" description="Disordered" evidence="2">
    <location>
        <begin position="481"/>
        <end position="590"/>
    </location>
</feature>
<feature type="compositionally biased region" description="Low complexity" evidence="2">
    <location>
        <begin position="563"/>
        <end position="590"/>
    </location>
</feature>
<evidence type="ECO:0000313" key="4">
    <source>
        <dbReference type="Proteomes" id="UP001157418"/>
    </source>
</evidence>
<feature type="compositionally biased region" description="Acidic residues" evidence="2">
    <location>
        <begin position="500"/>
        <end position="522"/>
    </location>
</feature>
<feature type="region of interest" description="Disordered" evidence="2">
    <location>
        <begin position="620"/>
        <end position="647"/>
    </location>
</feature>
<feature type="region of interest" description="Disordered" evidence="2">
    <location>
        <begin position="1"/>
        <end position="107"/>
    </location>
</feature>
<evidence type="ECO:0000256" key="2">
    <source>
        <dbReference type="SAM" id="MobiDB-lite"/>
    </source>
</evidence>
<feature type="compositionally biased region" description="Low complexity" evidence="2">
    <location>
        <begin position="537"/>
        <end position="552"/>
    </location>
</feature>
<keyword evidence="1" id="KW-0175">Coiled coil</keyword>
<comment type="caution">
    <text evidence="3">The sequence shown here is derived from an EMBL/GenBank/DDBJ whole genome shotgun (WGS) entry which is preliminary data.</text>
</comment>
<feature type="compositionally biased region" description="Basic and acidic residues" evidence="2">
    <location>
        <begin position="86"/>
        <end position="97"/>
    </location>
</feature>
<feature type="compositionally biased region" description="Basic residues" evidence="2">
    <location>
        <begin position="30"/>
        <end position="41"/>
    </location>
</feature>
<dbReference type="Proteomes" id="UP001157418">
    <property type="component" value="Unassembled WGS sequence"/>
</dbReference>
<sequence>MKITGKTDLPAILSSKALNFTPDSDLLHKPISRKQVSRKSRNPGSGVRLKRDGLRASGKRGSRPETPLLRWKFNEAKQEEEDKDAEVESEKLPDSGRKNGLKARRGKDVTTVSARKLAAGLWRLQLPDVRVNHGGELCNVPKSNGVVFQPAIDHSGIHSPARHMRKSFDSQMKEVPQSPNSVTGSRNKFLHKLEPTFHFSNSAMEGATKWDPASWKASEDVRRIFSESKHLEEQVGVVSMVSTLQSELEQSRSRIHDLENERRSSKKKLEQFLKKLNEERATWRSREHEKIRAVIEDIKGELNRERKNRQRMEIVNSKLVNELADVKLSAKRYMQDYEKERKARELIEEVCDELAKEIGEDKAEVEALKRESMKMREEVDDERKMLQMAEVWREERVQMKLIDAKVALEDKYSQMKKLVSDLEDFLNSKNLDEEEVKRAEILKETADSVNIQEISEFKYEKPNPDDIYSVFEEVSFGDMNGNEIEHRHSSGYFDQNGLKEDEDEDDDDDDDDDDGEDDDESGWETVSHLEDQGSNYSPNRSNPSVTNNNNNNREWEENDETTITEITEVCPVPSKNSKKPSSISRLWRSSYSSNGGDNCKMIPIDGRLSNGTHLSSGVGAGLSPDRSSGVSLSEWSSPGSNGHMTKGGMKGGCIEWPRGVMQKNSLKAKLLEARMESQKVQLRQVLKQKI</sequence>
<dbReference type="InterPro" id="IPR043424">
    <property type="entry name" value="BLT-like"/>
</dbReference>
<dbReference type="EMBL" id="CAKMRJ010002223">
    <property type="protein sequence ID" value="CAH1428704.1"/>
    <property type="molecule type" value="Genomic_DNA"/>
</dbReference>